<dbReference type="GO" id="GO:0005829">
    <property type="term" value="C:cytosol"/>
    <property type="evidence" value="ECO:0007669"/>
    <property type="project" value="TreeGrafter"/>
</dbReference>
<dbReference type="EMBL" id="KK107785">
    <property type="protein sequence ID" value="EZA47805.1"/>
    <property type="molecule type" value="Genomic_DNA"/>
</dbReference>
<dbReference type="PANTHER" id="PTHR31531">
    <property type="entry name" value="E3 UBIQUITIN-PROTEIN LIGASE E3D FAMILY MEMBER"/>
    <property type="match status" value="1"/>
</dbReference>
<proteinExistence type="predicted"/>
<dbReference type="AlphaFoldDB" id="A0A026VVW1"/>
<gene>
    <name evidence="9" type="ORF">X777_15238</name>
</gene>
<dbReference type="PANTHER" id="PTHR31531:SF2">
    <property type="entry name" value="E3 UBIQUITIN-PROTEIN LIGASE E3D"/>
    <property type="match status" value="1"/>
</dbReference>
<dbReference type="GO" id="GO:0000209">
    <property type="term" value="P:protein polyubiquitination"/>
    <property type="evidence" value="ECO:0007669"/>
    <property type="project" value="TreeGrafter"/>
</dbReference>
<dbReference type="InterPro" id="IPR019193">
    <property type="entry name" value="UBQ-conj_enz_E2-bd_prot"/>
</dbReference>
<sequence length="427" mass="48764">MEFITLELRPRLQSCNVFIAVREEFRSKKNIEIKLLESNVILVLERNSVKFSLPFVKVIPTSLSALNVTGNWISFRLQMAPLESVFGSFNTEIVTDSSRTVERSVTRSPPLLDDIKLLFESSGCNILCTCCKSVISKSISFKRFLPLPDTEYDPDEWFCCRHTSKSVPRSSDVQPRETDYLYGFCFSVLHESIFADNVQVDDSTLTCSKCFLRIGMLYAYSLFKVWNCCIDYKPCSGASSTVNATDPLGDFLMLVRVSLSEARGAVGEAGEIILQTSHGRRSHWLWIRAMDRKLSLMTEPSHGVSHDTNTDTIFLQQKYVAKVLYKYGASGVTTTASTIDNTDATYHESCCRSRLFFRLYRLTRNDQLNITALSLNNVEFAYALLSYSVYIFIFLHKTIKEILLKDSDRHYFSLREARLARNRSHHT</sequence>
<evidence type="ECO:0000256" key="2">
    <source>
        <dbReference type="ARBA" id="ARBA00012485"/>
    </source>
</evidence>
<dbReference type="Proteomes" id="UP000053097">
    <property type="component" value="Unassembled WGS sequence"/>
</dbReference>
<evidence type="ECO:0000256" key="6">
    <source>
        <dbReference type="ARBA" id="ARBA00032298"/>
    </source>
</evidence>
<name>A0A026VVW1_OOCBI</name>
<evidence type="ECO:0000256" key="1">
    <source>
        <dbReference type="ARBA" id="ARBA00000885"/>
    </source>
</evidence>
<dbReference type="STRING" id="2015173.A0A026VVW1"/>
<evidence type="ECO:0000256" key="8">
    <source>
        <dbReference type="ARBA" id="ARBA00064185"/>
    </source>
</evidence>
<dbReference type="GO" id="GO:0043161">
    <property type="term" value="P:proteasome-mediated ubiquitin-dependent protein catabolic process"/>
    <property type="evidence" value="ECO:0007669"/>
    <property type="project" value="TreeGrafter"/>
</dbReference>
<dbReference type="OrthoDB" id="10264956at2759"/>
<evidence type="ECO:0000313" key="9">
    <source>
        <dbReference type="EMBL" id="EZA47805.1"/>
    </source>
</evidence>
<dbReference type="EC" id="2.3.2.26" evidence="2"/>
<dbReference type="GO" id="GO:0030332">
    <property type="term" value="F:cyclin binding"/>
    <property type="evidence" value="ECO:0007669"/>
    <property type="project" value="TreeGrafter"/>
</dbReference>
<evidence type="ECO:0000256" key="7">
    <source>
        <dbReference type="ARBA" id="ARBA00053831"/>
    </source>
</evidence>
<comment type="catalytic activity">
    <reaction evidence="1">
        <text>S-ubiquitinyl-[E2 ubiquitin-conjugating enzyme]-L-cysteine + [acceptor protein]-L-lysine = [E2 ubiquitin-conjugating enzyme]-L-cysteine + N(6)-ubiquitinyl-[acceptor protein]-L-lysine.</text>
        <dbReference type="EC" id="2.3.2.26"/>
    </reaction>
</comment>
<dbReference type="GO" id="GO:0005634">
    <property type="term" value="C:nucleus"/>
    <property type="evidence" value="ECO:0007669"/>
    <property type="project" value="TreeGrafter"/>
</dbReference>
<dbReference type="GO" id="GO:0000151">
    <property type="term" value="C:ubiquitin ligase complex"/>
    <property type="evidence" value="ECO:0007669"/>
    <property type="project" value="TreeGrafter"/>
</dbReference>
<comment type="subunit">
    <text evidence="8">Interacts with UBE2C/UbcH10 (E2 ubiquitin-conjugating enzyme). In vitro, interacts with cyclin-B.</text>
</comment>
<evidence type="ECO:0000313" key="10">
    <source>
        <dbReference type="Proteomes" id="UP000053097"/>
    </source>
</evidence>
<organism evidence="9 10">
    <name type="scientific">Ooceraea biroi</name>
    <name type="common">Clonal raider ant</name>
    <name type="synonym">Cerapachys biroi</name>
    <dbReference type="NCBI Taxonomy" id="2015173"/>
    <lineage>
        <taxon>Eukaryota</taxon>
        <taxon>Metazoa</taxon>
        <taxon>Ecdysozoa</taxon>
        <taxon>Arthropoda</taxon>
        <taxon>Hexapoda</taxon>
        <taxon>Insecta</taxon>
        <taxon>Pterygota</taxon>
        <taxon>Neoptera</taxon>
        <taxon>Endopterygota</taxon>
        <taxon>Hymenoptera</taxon>
        <taxon>Apocrita</taxon>
        <taxon>Aculeata</taxon>
        <taxon>Formicoidea</taxon>
        <taxon>Formicidae</taxon>
        <taxon>Dorylinae</taxon>
        <taxon>Ooceraea</taxon>
    </lineage>
</organism>
<dbReference type="GO" id="GO:0006513">
    <property type="term" value="P:protein monoubiquitination"/>
    <property type="evidence" value="ECO:0007669"/>
    <property type="project" value="TreeGrafter"/>
</dbReference>
<comment type="function">
    <text evidence="7">E3 ubiquitin-protein ligase which accepts ubiquitin from specific E2 ubiquitin-conjugating enzymes, and transfers it to substrates, generally promoting their degradation by the proteasome. Independently of its E3 ubiquitin-protein ligase activity, acts as an inhibitor of CPSF3 endonuclease activity by blocking CPSF3 active site.</text>
</comment>
<keyword evidence="10" id="KW-1185">Reference proteome</keyword>
<evidence type="ECO:0000256" key="4">
    <source>
        <dbReference type="ARBA" id="ARBA00029737"/>
    </source>
</evidence>
<dbReference type="GO" id="GO:0061630">
    <property type="term" value="F:ubiquitin protein ligase activity"/>
    <property type="evidence" value="ECO:0007669"/>
    <property type="project" value="UniProtKB-EC"/>
</dbReference>
<evidence type="ECO:0000256" key="3">
    <source>
        <dbReference type="ARBA" id="ARBA00013646"/>
    </source>
</evidence>
<protein>
    <recommendedName>
        <fullName evidence="3">E3 ubiquitin-protein ligase E3D</fullName>
        <ecNumber evidence="2">2.3.2.26</ecNumber>
    </recommendedName>
    <alternativeName>
        <fullName evidence="6">HECT-type E3 ubiquitin transferase E3D</fullName>
    </alternativeName>
    <alternativeName>
        <fullName evidence="5">UbcH10-binding protein with a HECT-like domain</fullName>
    </alternativeName>
    <alternativeName>
        <fullName evidence="4">Ubiquitin-conjugating enzyme E2C-binding protein</fullName>
    </alternativeName>
</protein>
<evidence type="ECO:0000256" key="5">
    <source>
        <dbReference type="ARBA" id="ARBA00032234"/>
    </source>
</evidence>
<dbReference type="OMA" id="AHASEEW"/>
<dbReference type="GO" id="GO:0051865">
    <property type="term" value="P:protein autoubiquitination"/>
    <property type="evidence" value="ECO:0007669"/>
    <property type="project" value="TreeGrafter"/>
</dbReference>
<accession>A0A026VVW1</accession>
<reference evidence="9 10" key="1">
    <citation type="journal article" date="2014" name="Curr. Biol.">
        <title>The genome of the clonal raider ant Cerapachys biroi.</title>
        <authorList>
            <person name="Oxley P.R."/>
            <person name="Ji L."/>
            <person name="Fetter-Pruneda I."/>
            <person name="McKenzie S.K."/>
            <person name="Li C."/>
            <person name="Hu H."/>
            <person name="Zhang G."/>
            <person name="Kronauer D.J."/>
        </authorList>
    </citation>
    <scope>NUCLEOTIDE SEQUENCE [LARGE SCALE GENOMIC DNA]</scope>
</reference>
<dbReference type="Pfam" id="PF09814">
    <property type="entry name" value="HECT_2"/>
    <property type="match status" value="1"/>
</dbReference>
<dbReference type="GO" id="GO:0031624">
    <property type="term" value="F:ubiquitin conjugating enzyme binding"/>
    <property type="evidence" value="ECO:0007669"/>
    <property type="project" value="TreeGrafter"/>
</dbReference>